<accession>A0A830D5T1</accession>
<reference evidence="1" key="1">
    <citation type="submission" date="2020-07" db="EMBL/GenBank/DDBJ databases">
        <title>Ethylene signaling mediates host invasion by parasitic plants.</title>
        <authorList>
            <person name="Yoshida S."/>
        </authorList>
    </citation>
    <scope>NUCLEOTIDE SEQUENCE</scope>
    <source>
        <strain evidence="1">Okayama</strain>
    </source>
</reference>
<protein>
    <submittedName>
        <fullName evidence="1">Guanine nucleotide-binding protein subunit beta-like protein c</fullName>
    </submittedName>
</protein>
<comment type="caution">
    <text evidence="1">The sequence shown here is derived from an EMBL/GenBank/DDBJ whole genome shotgun (WGS) entry which is preliminary data.</text>
</comment>
<sequence length="100" mass="10713">MLCRYLMSAFVKVWPKPQLQIRKSAENELRNGGERGGEDVLGVADEAVSCFVCLQVPESELAVPGAGESELAVRGEGDESSSILLLQIKSQIELIPGIGV</sequence>
<gene>
    <name evidence="1" type="ORF">PHJA_002847800</name>
</gene>
<dbReference type="AlphaFoldDB" id="A0A830D5T1"/>
<evidence type="ECO:0000313" key="2">
    <source>
        <dbReference type="Proteomes" id="UP000653305"/>
    </source>
</evidence>
<dbReference type="Proteomes" id="UP000653305">
    <property type="component" value="Unassembled WGS sequence"/>
</dbReference>
<evidence type="ECO:0000313" key="1">
    <source>
        <dbReference type="EMBL" id="GFQ07037.1"/>
    </source>
</evidence>
<keyword evidence="2" id="KW-1185">Reference proteome</keyword>
<name>A0A830D5T1_9LAMI</name>
<proteinExistence type="predicted"/>
<organism evidence="1 2">
    <name type="scientific">Phtheirospermum japonicum</name>
    <dbReference type="NCBI Taxonomy" id="374723"/>
    <lineage>
        <taxon>Eukaryota</taxon>
        <taxon>Viridiplantae</taxon>
        <taxon>Streptophyta</taxon>
        <taxon>Embryophyta</taxon>
        <taxon>Tracheophyta</taxon>
        <taxon>Spermatophyta</taxon>
        <taxon>Magnoliopsida</taxon>
        <taxon>eudicotyledons</taxon>
        <taxon>Gunneridae</taxon>
        <taxon>Pentapetalae</taxon>
        <taxon>asterids</taxon>
        <taxon>lamiids</taxon>
        <taxon>Lamiales</taxon>
        <taxon>Orobanchaceae</taxon>
        <taxon>Orobanchaceae incertae sedis</taxon>
        <taxon>Phtheirospermum</taxon>
    </lineage>
</organism>
<dbReference type="EMBL" id="BMAC01001375">
    <property type="protein sequence ID" value="GFQ07037.1"/>
    <property type="molecule type" value="Genomic_DNA"/>
</dbReference>